<dbReference type="AlphaFoldDB" id="X1JB73"/>
<dbReference type="Gene3D" id="3.40.50.80">
    <property type="entry name" value="Nucleotide-binding domain of ferredoxin-NADP reductase (FNR) module"/>
    <property type="match status" value="1"/>
</dbReference>
<dbReference type="InterPro" id="IPR050353">
    <property type="entry name" value="PyrK_electron_transfer"/>
</dbReference>
<evidence type="ECO:0000259" key="2">
    <source>
        <dbReference type="Pfam" id="PF10418"/>
    </source>
</evidence>
<dbReference type="PRINTS" id="PR00371">
    <property type="entry name" value="FPNCR"/>
</dbReference>
<organism evidence="3">
    <name type="scientific">marine sediment metagenome</name>
    <dbReference type="NCBI Taxonomy" id="412755"/>
    <lineage>
        <taxon>unclassified sequences</taxon>
        <taxon>metagenomes</taxon>
        <taxon>ecological metagenomes</taxon>
    </lineage>
</organism>
<dbReference type="InterPro" id="IPR037117">
    <property type="entry name" value="Dihydroorotate_DH_ele_sf"/>
</dbReference>
<dbReference type="Gene3D" id="2.10.240.10">
    <property type="entry name" value="Dihydroorotate dehydrogenase, electron transfer subunit"/>
    <property type="match status" value="1"/>
</dbReference>
<evidence type="ECO:0008006" key="4">
    <source>
        <dbReference type="Google" id="ProtNLM"/>
    </source>
</evidence>
<dbReference type="Pfam" id="PF00175">
    <property type="entry name" value="NAD_binding_1"/>
    <property type="match status" value="1"/>
</dbReference>
<dbReference type="InterPro" id="IPR001709">
    <property type="entry name" value="Flavoprot_Pyr_Nucl_cyt_Rdtase"/>
</dbReference>
<name>X1JB73_9ZZZZ</name>
<dbReference type="CDD" id="cd06221">
    <property type="entry name" value="sulfite_reductase_like"/>
    <property type="match status" value="1"/>
</dbReference>
<feature type="non-terminal residue" evidence="3">
    <location>
        <position position="1"/>
    </location>
</feature>
<dbReference type="GO" id="GO:0016491">
    <property type="term" value="F:oxidoreductase activity"/>
    <property type="evidence" value="ECO:0007669"/>
    <property type="project" value="InterPro"/>
</dbReference>
<protein>
    <recommendedName>
        <fullName evidence="4">Oxidoreductase</fullName>
    </recommendedName>
</protein>
<gene>
    <name evidence="3" type="ORF">S03H2_42272</name>
</gene>
<dbReference type="PANTHER" id="PTHR43513">
    <property type="entry name" value="DIHYDROOROTATE DEHYDROGENASE B (NAD(+)), ELECTRON TRANSFER SUBUNIT"/>
    <property type="match status" value="1"/>
</dbReference>
<dbReference type="Pfam" id="PF10418">
    <property type="entry name" value="DHODB_Fe-S_bind"/>
    <property type="match status" value="1"/>
</dbReference>
<reference evidence="3" key="1">
    <citation type="journal article" date="2014" name="Front. Microbiol.">
        <title>High frequency of phylogenetically diverse reductive dehalogenase-homologous genes in deep subseafloor sedimentary metagenomes.</title>
        <authorList>
            <person name="Kawai M."/>
            <person name="Futagami T."/>
            <person name="Toyoda A."/>
            <person name="Takaki Y."/>
            <person name="Nishi S."/>
            <person name="Hori S."/>
            <person name="Arai W."/>
            <person name="Tsubouchi T."/>
            <person name="Morono Y."/>
            <person name="Uchiyama I."/>
            <person name="Ito T."/>
            <person name="Fujiyama A."/>
            <person name="Inagaki F."/>
            <person name="Takami H."/>
        </authorList>
    </citation>
    <scope>NUCLEOTIDE SEQUENCE</scope>
    <source>
        <strain evidence="3">Expedition CK06-06</strain>
    </source>
</reference>
<dbReference type="InterPro" id="IPR039261">
    <property type="entry name" value="FNR_nucleotide-bd"/>
</dbReference>
<dbReference type="PRINTS" id="PR00406">
    <property type="entry name" value="CYTB5RDTASE"/>
</dbReference>
<dbReference type="PANTHER" id="PTHR43513:SF1">
    <property type="entry name" value="ANAEROBIC SULFITE REDUCTASE SUBUNIT B"/>
    <property type="match status" value="1"/>
</dbReference>
<feature type="domain" description="Dihydroorotate dehydrogenase electron transfer subunit iron-sulphur cluster binding" evidence="2">
    <location>
        <begin position="157"/>
        <end position="189"/>
    </location>
</feature>
<sequence>TKLSSLNEGDIIGIRGPFGIGFDTDFLRGKDLLFIAGGLGIVPLRSLFNYVLDKRSEFGKVTMLYGCKEPCEMLFSEEVASWSQRDDIEHKLTVDKCSESEFWEGNIGVITTLIPKVDFDPVKTYAVVCGPPVMYKYVIQELKKRNLPDNHIIISLERRMRCGVGKCGHCQINQIYVCKEGPVFNYADIKDVPEAL</sequence>
<feature type="domain" description="Oxidoreductase FAD/NAD(P)-binding" evidence="1">
    <location>
        <begin position="34"/>
        <end position="138"/>
    </location>
</feature>
<evidence type="ECO:0000259" key="1">
    <source>
        <dbReference type="Pfam" id="PF00175"/>
    </source>
</evidence>
<dbReference type="EMBL" id="BARU01026303">
    <property type="protein sequence ID" value="GAH75614.1"/>
    <property type="molecule type" value="Genomic_DNA"/>
</dbReference>
<proteinExistence type="predicted"/>
<dbReference type="InterPro" id="IPR001433">
    <property type="entry name" value="OxRdtase_FAD/NAD-bd"/>
</dbReference>
<evidence type="ECO:0000313" key="3">
    <source>
        <dbReference type="EMBL" id="GAH75614.1"/>
    </source>
</evidence>
<accession>X1JB73</accession>
<dbReference type="InterPro" id="IPR019480">
    <property type="entry name" value="Dihydroorotate_DH_Fe-S-bd"/>
</dbReference>
<comment type="caution">
    <text evidence="3">The sequence shown here is derived from an EMBL/GenBank/DDBJ whole genome shotgun (WGS) entry which is preliminary data.</text>
</comment>
<dbReference type="SUPFAM" id="SSF52343">
    <property type="entry name" value="Ferredoxin reductase-like, C-terminal NADP-linked domain"/>
    <property type="match status" value="1"/>
</dbReference>